<evidence type="ECO:0008006" key="3">
    <source>
        <dbReference type="Google" id="ProtNLM"/>
    </source>
</evidence>
<dbReference type="AlphaFoldDB" id="A0A1I0QJA3"/>
<name>A0A1I0QJA3_9FLAO</name>
<protein>
    <recommendedName>
        <fullName evidence="3">Helix-turn-helix domain-containing protein</fullName>
    </recommendedName>
</protein>
<accession>A0A1I0QJA3</accession>
<dbReference type="EMBL" id="FOIU01000001">
    <property type="protein sequence ID" value="SEW27060.1"/>
    <property type="molecule type" value="Genomic_DNA"/>
</dbReference>
<dbReference type="InterPro" id="IPR010921">
    <property type="entry name" value="Trp_repressor/repl_initiator"/>
</dbReference>
<organism evidence="1 2">
    <name type="scientific">Chryseobacterium wanjuense</name>
    <dbReference type="NCBI Taxonomy" id="356305"/>
    <lineage>
        <taxon>Bacteria</taxon>
        <taxon>Pseudomonadati</taxon>
        <taxon>Bacteroidota</taxon>
        <taxon>Flavobacteriia</taxon>
        <taxon>Flavobacteriales</taxon>
        <taxon>Weeksellaceae</taxon>
        <taxon>Chryseobacterium group</taxon>
        <taxon>Chryseobacterium</taxon>
    </lineage>
</organism>
<keyword evidence="2" id="KW-1185">Reference proteome</keyword>
<proteinExistence type="predicted"/>
<reference evidence="2" key="1">
    <citation type="submission" date="2016-10" db="EMBL/GenBank/DDBJ databases">
        <authorList>
            <person name="Varghese N."/>
            <person name="Submissions S."/>
        </authorList>
    </citation>
    <scope>NUCLEOTIDE SEQUENCE [LARGE SCALE GENOMIC DNA]</scope>
    <source>
        <strain evidence="2">DSM 17724</strain>
    </source>
</reference>
<dbReference type="RefSeq" id="WP_089791887.1">
    <property type="nucleotide sequence ID" value="NZ_FOIU01000001.1"/>
</dbReference>
<gene>
    <name evidence="1" type="ORF">SAMN05421841_1946</name>
</gene>
<evidence type="ECO:0000313" key="1">
    <source>
        <dbReference type="EMBL" id="SEW27060.1"/>
    </source>
</evidence>
<dbReference type="STRING" id="356305.SAMN05421841_1946"/>
<dbReference type="SUPFAM" id="SSF48295">
    <property type="entry name" value="TrpR-like"/>
    <property type="match status" value="1"/>
</dbReference>
<evidence type="ECO:0000313" key="2">
    <source>
        <dbReference type="Proteomes" id="UP000199469"/>
    </source>
</evidence>
<dbReference type="GO" id="GO:0043565">
    <property type="term" value="F:sequence-specific DNA binding"/>
    <property type="evidence" value="ECO:0007669"/>
    <property type="project" value="InterPro"/>
</dbReference>
<dbReference type="Proteomes" id="UP000199469">
    <property type="component" value="Unassembled WGS sequence"/>
</dbReference>
<dbReference type="OrthoDB" id="1260127at2"/>
<sequence length="122" mass="14565">MDKQISSHTKTRIGQEGKRPDYKRIYTDLINLKYPEKKDVCNQLLSKGSLSTLDIIEINEILFSHNSKENREFNQSHRSYSKSTIFQILEYQKKNKLNNSQLARHFKLSRNTIMKWRTQFLV</sequence>